<dbReference type="InterPro" id="IPR040922">
    <property type="entry name" value="Ribosomal_mL59_dom"/>
</dbReference>
<organism evidence="3 4">
    <name type="scientific">Coprinopsis marcescibilis</name>
    <name type="common">Agaric fungus</name>
    <name type="synonym">Psathyrella marcescibilis</name>
    <dbReference type="NCBI Taxonomy" id="230819"/>
    <lineage>
        <taxon>Eukaryota</taxon>
        <taxon>Fungi</taxon>
        <taxon>Dikarya</taxon>
        <taxon>Basidiomycota</taxon>
        <taxon>Agaricomycotina</taxon>
        <taxon>Agaricomycetes</taxon>
        <taxon>Agaricomycetidae</taxon>
        <taxon>Agaricales</taxon>
        <taxon>Agaricineae</taxon>
        <taxon>Psathyrellaceae</taxon>
        <taxon>Coprinopsis</taxon>
    </lineage>
</organism>
<dbReference type="GO" id="GO:0003735">
    <property type="term" value="F:structural constituent of ribosome"/>
    <property type="evidence" value="ECO:0007669"/>
    <property type="project" value="InterPro"/>
</dbReference>
<dbReference type="AlphaFoldDB" id="A0A5C3KLC3"/>
<feature type="compositionally biased region" description="Low complexity" evidence="1">
    <location>
        <begin position="36"/>
        <end position="47"/>
    </location>
</feature>
<accession>A0A5C3KLC3</accession>
<reference evidence="3 4" key="1">
    <citation type="journal article" date="2019" name="Nat. Ecol. Evol.">
        <title>Megaphylogeny resolves global patterns of mushroom evolution.</title>
        <authorList>
            <person name="Varga T."/>
            <person name="Krizsan K."/>
            <person name="Foldi C."/>
            <person name="Dima B."/>
            <person name="Sanchez-Garcia M."/>
            <person name="Sanchez-Ramirez S."/>
            <person name="Szollosi G.J."/>
            <person name="Szarkandi J.G."/>
            <person name="Papp V."/>
            <person name="Albert L."/>
            <person name="Andreopoulos W."/>
            <person name="Angelini C."/>
            <person name="Antonin V."/>
            <person name="Barry K.W."/>
            <person name="Bougher N.L."/>
            <person name="Buchanan P."/>
            <person name="Buyck B."/>
            <person name="Bense V."/>
            <person name="Catcheside P."/>
            <person name="Chovatia M."/>
            <person name="Cooper J."/>
            <person name="Damon W."/>
            <person name="Desjardin D."/>
            <person name="Finy P."/>
            <person name="Geml J."/>
            <person name="Haridas S."/>
            <person name="Hughes K."/>
            <person name="Justo A."/>
            <person name="Karasinski D."/>
            <person name="Kautmanova I."/>
            <person name="Kiss B."/>
            <person name="Kocsube S."/>
            <person name="Kotiranta H."/>
            <person name="LaButti K.M."/>
            <person name="Lechner B.E."/>
            <person name="Liimatainen K."/>
            <person name="Lipzen A."/>
            <person name="Lukacs Z."/>
            <person name="Mihaltcheva S."/>
            <person name="Morgado L.N."/>
            <person name="Niskanen T."/>
            <person name="Noordeloos M.E."/>
            <person name="Ohm R.A."/>
            <person name="Ortiz-Santana B."/>
            <person name="Ovrebo C."/>
            <person name="Racz N."/>
            <person name="Riley R."/>
            <person name="Savchenko A."/>
            <person name="Shiryaev A."/>
            <person name="Soop K."/>
            <person name="Spirin V."/>
            <person name="Szebenyi C."/>
            <person name="Tomsovsky M."/>
            <person name="Tulloss R.E."/>
            <person name="Uehling J."/>
            <person name="Grigoriev I.V."/>
            <person name="Vagvolgyi C."/>
            <person name="Papp T."/>
            <person name="Martin F.M."/>
            <person name="Miettinen O."/>
            <person name="Hibbett D.S."/>
            <person name="Nagy L.G."/>
        </authorList>
    </citation>
    <scope>NUCLEOTIDE SEQUENCE [LARGE SCALE GENOMIC DNA]</scope>
    <source>
        <strain evidence="3 4">CBS 121175</strain>
    </source>
</reference>
<name>A0A5C3KLC3_COPMA</name>
<proteinExistence type="predicted"/>
<dbReference type="InterPro" id="IPR037507">
    <property type="entry name" value="Ribosomal_mL59"/>
</dbReference>
<sequence length="253" mass="28789">MTTAISNAAKKDVFKFLSRESRHAAQQIRRNGPLPASTATTAESSSAGQNVEPTKGLRVFNPFIPRFNEKTKRWGDPRYSLRRQAELVKKAKAAGLLHHLPPGPKTPLLDPTNPRVKRFNPNYAQLASQAFEEQATAETRRRQPVIPEVKAPRSWTSYPSANDPKAQRMLWEGAVDLKQKAGADIGIKLYAGKKRMFKGHAWERAKVKREERTAKLMVHMSDRIAKYKAFYKKRRPNPLKPPRAMKKMPKLPF</sequence>
<keyword evidence="4" id="KW-1185">Reference proteome</keyword>
<dbReference type="PANTHER" id="PTHR28041:SF1">
    <property type="entry name" value="LARGE RIBOSOMAL SUBUNIT PROTEIN ML59"/>
    <property type="match status" value="1"/>
</dbReference>
<evidence type="ECO:0000313" key="3">
    <source>
        <dbReference type="EMBL" id="TFK21149.1"/>
    </source>
</evidence>
<feature type="domain" description="Large ribosomal subunit protein mL59" evidence="2">
    <location>
        <begin position="16"/>
        <end position="228"/>
    </location>
</feature>
<protein>
    <recommendedName>
        <fullName evidence="2">Large ribosomal subunit protein mL59 domain-containing protein</fullName>
    </recommendedName>
</protein>
<dbReference type="Proteomes" id="UP000307440">
    <property type="component" value="Unassembled WGS sequence"/>
</dbReference>
<dbReference type="PANTHER" id="PTHR28041">
    <property type="entry name" value="54S RIBOSOMAL PROTEIN L25, MITOCHONDRIAL"/>
    <property type="match status" value="1"/>
</dbReference>
<dbReference type="OrthoDB" id="18529at2759"/>
<feature type="region of interest" description="Disordered" evidence="1">
    <location>
        <begin position="22"/>
        <end position="53"/>
    </location>
</feature>
<dbReference type="GO" id="GO:0005762">
    <property type="term" value="C:mitochondrial large ribosomal subunit"/>
    <property type="evidence" value="ECO:0007669"/>
    <property type="project" value="InterPro"/>
</dbReference>
<dbReference type="Pfam" id="PF18126">
    <property type="entry name" value="Mitoc_mL59"/>
    <property type="match status" value="1"/>
</dbReference>
<gene>
    <name evidence="3" type="ORF">FA15DRAFT_672863</name>
</gene>
<evidence type="ECO:0000256" key="1">
    <source>
        <dbReference type="SAM" id="MobiDB-lite"/>
    </source>
</evidence>
<dbReference type="STRING" id="230819.A0A5C3KLC3"/>
<evidence type="ECO:0000259" key="2">
    <source>
        <dbReference type="Pfam" id="PF18126"/>
    </source>
</evidence>
<evidence type="ECO:0000313" key="4">
    <source>
        <dbReference type="Proteomes" id="UP000307440"/>
    </source>
</evidence>
<dbReference type="EMBL" id="ML210277">
    <property type="protein sequence ID" value="TFK21149.1"/>
    <property type="molecule type" value="Genomic_DNA"/>
</dbReference>